<dbReference type="PROSITE" id="PS50042">
    <property type="entry name" value="CNMP_BINDING_3"/>
    <property type="match status" value="1"/>
</dbReference>
<proteinExistence type="predicted"/>
<dbReference type="PATRIC" id="fig|388467.6.peg.825"/>
<dbReference type="Proteomes" id="UP000027395">
    <property type="component" value="Chromosome"/>
</dbReference>
<dbReference type="InterPro" id="IPR018490">
    <property type="entry name" value="cNMP-bd_dom_sf"/>
</dbReference>
<keyword evidence="3" id="KW-1185">Reference proteome</keyword>
<sequence length="263" mass="29942">MAAQAPSSPEAELAKLLIQTNYLFRDLEINWLAQYLPGDLVIEKLYSSRPVYTAFRPNIFLDVLYIIISGGPIITRSTPLDRIIAISYPGGCFGMRNLPFGFGQMSRAFPSLVEAYKTTDIIKLPLDTLKEIYQDSPVVRERYDKFFELREKFQYHLLNCSSYPPQAVAALFRALVYQERSLGNQPQSDGVYTFDLPIDVIARSCQLNHRTVEQVLKGMQKVKLIEAAKSSDSSEDTIRVIDPEGLKETYSATRDKVSWWPLK</sequence>
<feature type="domain" description="Cyclic nucleotide-binding" evidence="1">
    <location>
        <begin position="62"/>
        <end position="150"/>
    </location>
</feature>
<dbReference type="Gene3D" id="2.60.120.10">
    <property type="entry name" value="Jelly Rolls"/>
    <property type="match status" value="1"/>
</dbReference>
<dbReference type="eggNOG" id="COG0664">
    <property type="taxonomic scope" value="Bacteria"/>
</dbReference>
<dbReference type="AlphaFoldDB" id="A0A073CEC7"/>
<dbReference type="HOGENOM" id="CLU_1072880_0_0_3"/>
<accession>A0A073CEC7</accession>
<dbReference type="EMBL" id="CM002803">
    <property type="protein sequence ID" value="KEI66028.1"/>
    <property type="molecule type" value="Genomic_DNA"/>
</dbReference>
<dbReference type="InterPro" id="IPR014710">
    <property type="entry name" value="RmlC-like_jellyroll"/>
</dbReference>
<reference evidence="2 3" key="1">
    <citation type="journal article" date="2014" name="Appl. Environ. Microbiol.">
        <title>Elucidation of insertion elements encoded on plasmids and in vitro construction of shuttle vectors from the toxic cyanobacterium Planktothrix.</title>
        <authorList>
            <person name="Christiansen G."/>
            <person name="Goesmann A."/>
            <person name="Kurmayer R."/>
        </authorList>
    </citation>
    <scope>NUCLEOTIDE SEQUENCE [LARGE SCALE GENOMIC DNA]</scope>
    <source>
        <strain evidence="2 3">NIVA-CYA 126/8</strain>
    </source>
</reference>
<evidence type="ECO:0000259" key="1">
    <source>
        <dbReference type="PROSITE" id="PS50042"/>
    </source>
</evidence>
<evidence type="ECO:0000313" key="2">
    <source>
        <dbReference type="EMBL" id="KEI66028.1"/>
    </source>
</evidence>
<dbReference type="RefSeq" id="WP_042152334.1">
    <property type="nucleotide sequence ID" value="NZ_CM002803.1"/>
</dbReference>
<dbReference type="STRING" id="388467.A19Y_0889"/>
<evidence type="ECO:0000313" key="3">
    <source>
        <dbReference type="Proteomes" id="UP000027395"/>
    </source>
</evidence>
<gene>
    <name evidence="2" type="ORF">A19Y_0889</name>
</gene>
<dbReference type="SUPFAM" id="SSF51206">
    <property type="entry name" value="cAMP-binding domain-like"/>
    <property type="match status" value="1"/>
</dbReference>
<dbReference type="InterPro" id="IPR000595">
    <property type="entry name" value="cNMP-bd_dom"/>
</dbReference>
<dbReference type="GeneID" id="77287129"/>
<protein>
    <recommendedName>
        <fullName evidence="1">Cyclic nucleotide-binding domain-containing protein</fullName>
    </recommendedName>
</protein>
<name>A0A073CEC7_PLAA1</name>
<organism evidence="2 3">
    <name type="scientific">Planktothrix agardhii (strain NIVA-CYA 126/8)</name>
    <dbReference type="NCBI Taxonomy" id="388467"/>
    <lineage>
        <taxon>Bacteria</taxon>
        <taxon>Bacillati</taxon>
        <taxon>Cyanobacteriota</taxon>
        <taxon>Cyanophyceae</taxon>
        <taxon>Oscillatoriophycideae</taxon>
        <taxon>Oscillatoriales</taxon>
        <taxon>Microcoleaceae</taxon>
        <taxon>Planktothrix</taxon>
    </lineage>
</organism>